<proteinExistence type="predicted"/>
<name>A0A917B041_HALAA</name>
<evidence type="ECO:0000313" key="2">
    <source>
        <dbReference type="Proteomes" id="UP000660110"/>
    </source>
</evidence>
<organism evidence="1 2">
    <name type="scientific">Halobacillus andaensis</name>
    <dbReference type="NCBI Taxonomy" id="1176239"/>
    <lineage>
        <taxon>Bacteria</taxon>
        <taxon>Bacillati</taxon>
        <taxon>Bacillota</taxon>
        <taxon>Bacilli</taxon>
        <taxon>Bacillales</taxon>
        <taxon>Bacillaceae</taxon>
        <taxon>Halobacillus</taxon>
    </lineage>
</organism>
<reference evidence="1" key="2">
    <citation type="submission" date="2020-09" db="EMBL/GenBank/DDBJ databases">
        <authorList>
            <person name="Sun Q."/>
            <person name="Zhou Y."/>
        </authorList>
    </citation>
    <scope>NUCLEOTIDE SEQUENCE</scope>
    <source>
        <strain evidence="1">CGMCC 1.12153</strain>
    </source>
</reference>
<reference evidence="1" key="1">
    <citation type="journal article" date="2014" name="Int. J. Syst. Evol. Microbiol.">
        <title>Complete genome sequence of Corynebacterium casei LMG S-19264T (=DSM 44701T), isolated from a smear-ripened cheese.</title>
        <authorList>
            <consortium name="US DOE Joint Genome Institute (JGI-PGF)"/>
            <person name="Walter F."/>
            <person name="Albersmeier A."/>
            <person name="Kalinowski J."/>
            <person name="Ruckert C."/>
        </authorList>
    </citation>
    <scope>NUCLEOTIDE SEQUENCE</scope>
    <source>
        <strain evidence="1">CGMCC 1.12153</strain>
    </source>
</reference>
<dbReference type="EMBL" id="BMEL01000001">
    <property type="protein sequence ID" value="GGF14242.1"/>
    <property type="molecule type" value="Genomic_DNA"/>
</dbReference>
<keyword evidence="2" id="KW-1185">Reference proteome</keyword>
<gene>
    <name evidence="1" type="ORF">GCM10010954_11160</name>
</gene>
<protein>
    <submittedName>
        <fullName evidence="1">Uncharacterized protein</fullName>
    </submittedName>
</protein>
<accession>A0A917B041</accession>
<sequence>MGLIQQVIKELLQVERIGSIRNLYRSGQNFLLYESKAFPLSTLPT</sequence>
<dbReference type="Proteomes" id="UP000660110">
    <property type="component" value="Unassembled WGS sequence"/>
</dbReference>
<evidence type="ECO:0000313" key="1">
    <source>
        <dbReference type="EMBL" id="GGF14242.1"/>
    </source>
</evidence>
<comment type="caution">
    <text evidence="1">The sequence shown here is derived from an EMBL/GenBank/DDBJ whole genome shotgun (WGS) entry which is preliminary data.</text>
</comment>
<dbReference type="AlphaFoldDB" id="A0A917B041"/>